<name>A0A2J7QPG9_9NEOP</name>
<dbReference type="PANTHER" id="PTHR33776">
    <property type="entry name" value="ENDO/EXONUCLEASE/PHOSPHATASE DOMAIN-CONTAINING PROTEIN"/>
    <property type="match status" value="1"/>
</dbReference>
<dbReference type="InterPro" id="IPR036691">
    <property type="entry name" value="Endo/exonu/phosph_ase_sf"/>
</dbReference>
<evidence type="ECO:0000313" key="3">
    <source>
        <dbReference type="Proteomes" id="UP000235965"/>
    </source>
</evidence>
<reference evidence="2 3" key="1">
    <citation type="submission" date="2017-12" db="EMBL/GenBank/DDBJ databases">
        <title>Hemimetabolous genomes reveal molecular basis of termite eusociality.</title>
        <authorList>
            <person name="Harrison M.C."/>
            <person name="Jongepier E."/>
            <person name="Robertson H.M."/>
            <person name="Arning N."/>
            <person name="Bitard-Feildel T."/>
            <person name="Chao H."/>
            <person name="Childers C.P."/>
            <person name="Dinh H."/>
            <person name="Doddapaneni H."/>
            <person name="Dugan S."/>
            <person name="Gowin J."/>
            <person name="Greiner C."/>
            <person name="Han Y."/>
            <person name="Hu H."/>
            <person name="Hughes D.S.T."/>
            <person name="Huylmans A.-K."/>
            <person name="Kemena C."/>
            <person name="Kremer L.P.M."/>
            <person name="Lee S.L."/>
            <person name="Lopez-Ezquerra A."/>
            <person name="Mallet L."/>
            <person name="Monroy-Kuhn J.M."/>
            <person name="Moser A."/>
            <person name="Murali S.C."/>
            <person name="Muzny D.M."/>
            <person name="Otani S."/>
            <person name="Piulachs M.-D."/>
            <person name="Poelchau M."/>
            <person name="Qu J."/>
            <person name="Schaub F."/>
            <person name="Wada-Katsumata A."/>
            <person name="Worley K.C."/>
            <person name="Xie Q."/>
            <person name="Ylla G."/>
            <person name="Poulsen M."/>
            <person name="Gibbs R.A."/>
            <person name="Schal C."/>
            <person name="Richards S."/>
            <person name="Belles X."/>
            <person name="Korb J."/>
            <person name="Bornberg-Bauer E."/>
        </authorList>
    </citation>
    <scope>NUCLEOTIDE SEQUENCE [LARGE SCALE GENOMIC DNA]</scope>
    <source>
        <tissue evidence="2">Whole body</tissue>
    </source>
</reference>
<accession>A0A2J7QPG9</accession>
<dbReference type="EMBL" id="NEVH01012089">
    <property type="protein sequence ID" value="PNF30487.1"/>
    <property type="molecule type" value="Genomic_DNA"/>
</dbReference>
<dbReference type="GO" id="GO:0003824">
    <property type="term" value="F:catalytic activity"/>
    <property type="evidence" value="ECO:0007669"/>
    <property type="project" value="InterPro"/>
</dbReference>
<sequence length="377" mass="43406">MNHLELKQTSINNYSLGADYCRSLFAKGGVCIFVQEKFKFTNIDLTKYCQDRDIEICAIMIHLNARKICIITIYRSPSGNFDIFMNKLDLILNKLFKVTVDFVICGDFNINVLVDSERKRQLVALLQTYNLTSVVKFPTRVQHGSVTSIDNFFIDITKAGNYSIKPIINGLSDHDAQVVIFHSFNFRPSIKKSIMMRKITDLAVNDFLLKLSHEAWDTVFSTDNVNGMFNSFLDTYLKIFYCSFPLKSVCANNKNNKNWITLGITTSCKRKRELYIACRDGNNPDLKNYYNKYCKILSAVIKESKKLNYTYKINKSLNKNKTMWDIIKFETNRTSSADKAITLNIDGISITNQHVIANEFNKYFLSIAKNINIKLTI</sequence>
<dbReference type="Gene3D" id="3.60.10.10">
    <property type="entry name" value="Endonuclease/exonuclease/phosphatase"/>
    <property type="match status" value="1"/>
</dbReference>
<dbReference type="InParanoid" id="A0A2J7QPG9"/>
<dbReference type="PANTHER" id="PTHR33776:SF4">
    <property type="entry name" value="ENDONUCLEASE_EXONUCLEASE_PHOSPHATASE DOMAIN-CONTAINING PROTEIN"/>
    <property type="match status" value="1"/>
</dbReference>
<protein>
    <recommendedName>
        <fullName evidence="1">Endonuclease/exonuclease/phosphatase domain-containing protein</fullName>
    </recommendedName>
</protein>
<dbReference type="Pfam" id="PF14529">
    <property type="entry name" value="Exo_endo_phos_2"/>
    <property type="match status" value="1"/>
</dbReference>
<dbReference type="AlphaFoldDB" id="A0A2J7QPG9"/>
<gene>
    <name evidence="2" type="ORF">B7P43_G10883</name>
</gene>
<dbReference type="SUPFAM" id="SSF56219">
    <property type="entry name" value="DNase I-like"/>
    <property type="match status" value="1"/>
</dbReference>
<dbReference type="Proteomes" id="UP000235965">
    <property type="component" value="Unassembled WGS sequence"/>
</dbReference>
<keyword evidence="3" id="KW-1185">Reference proteome</keyword>
<proteinExistence type="predicted"/>
<dbReference type="InterPro" id="IPR005135">
    <property type="entry name" value="Endo/exonuclease/phosphatase"/>
</dbReference>
<organism evidence="2 3">
    <name type="scientific">Cryptotermes secundus</name>
    <dbReference type="NCBI Taxonomy" id="105785"/>
    <lineage>
        <taxon>Eukaryota</taxon>
        <taxon>Metazoa</taxon>
        <taxon>Ecdysozoa</taxon>
        <taxon>Arthropoda</taxon>
        <taxon>Hexapoda</taxon>
        <taxon>Insecta</taxon>
        <taxon>Pterygota</taxon>
        <taxon>Neoptera</taxon>
        <taxon>Polyneoptera</taxon>
        <taxon>Dictyoptera</taxon>
        <taxon>Blattodea</taxon>
        <taxon>Blattoidea</taxon>
        <taxon>Termitoidae</taxon>
        <taxon>Kalotermitidae</taxon>
        <taxon>Cryptotermitinae</taxon>
        <taxon>Cryptotermes</taxon>
    </lineage>
</organism>
<feature type="domain" description="Endonuclease/exonuclease/phosphatase" evidence="1">
    <location>
        <begin position="68"/>
        <end position="175"/>
    </location>
</feature>
<comment type="caution">
    <text evidence="2">The sequence shown here is derived from an EMBL/GenBank/DDBJ whole genome shotgun (WGS) entry which is preliminary data.</text>
</comment>
<evidence type="ECO:0000313" key="2">
    <source>
        <dbReference type="EMBL" id="PNF30487.1"/>
    </source>
</evidence>
<evidence type="ECO:0000259" key="1">
    <source>
        <dbReference type="Pfam" id="PF14529"/>
    </source>
</evidence>